<dbReference type="STRING" id="157072.A0A024TYE9"/>
<proteinExistence type="predicted"/>
<feature type="coiled-coil region" evidence="1">
    <location>
        <begin position="156"/>
        <end position="232"/>
    </location>
</feature>
<gene>
    <name evidence="3" type="ORF">H310_07983</name>
</gene>
<feature type="coiled-coil region" evidence="1">
    <location>
        <begin position="79"/>
        <end position="106"/>
    </location>
</feature>
<feature type="coiled-coil region" evidence="1">
    <location>
        <begin position="286"/>
        <end position="320"/>
    </location>
</feature>
<feature type="region of interest" description="Disordered" evidence="2">
    <location>
        <begin position="53"/>
        <end position="73"/>
    </location>
</feature>
<dbReference type="RefSeq" id="XP_008871746.1">
    <property type="nucleotide sequence ID" value="XM_008873524.1"/>
</dbReference>
<keyword evidence="1" id="KW-0175">Coiled coil</keyword>
<evidence type="ECO:0000256" key="1">
    <source>
        <dbReference type="SAM" id="Coils"/>
    </source>
</evidence>
<dbReference type="GeneID" id="20085033"/>
<protein>
    <submittedName>
        <fullName evidence="3">Uncharacterized protein</fullName>
    </submittedName>
</protein>
<dbReference type="EMBL" id="KI913967">
    <property type="protein sequence ID" value="ETV99190.1"/>
    <property type="molecule type" value="Genomic_DNA"/>
</dbReference>
<organism evidence="3">
    <name type="scientific">Aphanomyces invadans</name>
    <dbReference type="NCBI Taxonomy" id="157072"/>
    <lineage>
        <taxon>Eukaryota</taxon>
        <taxon>Sar</taxon>
        <taxon>Stramenopiles</taxon>
        <taxon>Oomycota</taxon>
        <taxon>Saprolegniomycetes</taxon>
        <taxon>Saprolegniales</taxon>
        <taxon>Verrucalvaceae</taxon>
        <taxon>Aphanomyces</taxon>
    </lineage>
</organism>
<feature type="compositionally biased region" description="Basic and acidic residues" evidence="2">
    <location>
        <begin position="62"/>
        <end position="71"/>
    </location>
</feature>
<name>A0A024TYE9_9STRA</name>
<dbReference type="OrthoDB" id="69766at2759"/>
<sequence>MSAPLSIHDLSALKRQNKEIEEALTKAVSSLKDLGLHDEGIDRPFEFCKTTGSHRSLKHSAPVHDRRRSDEAQSAVMQMQAAQAMHEEYEALIADMSNEMKLLRMELSRKVASATKDTAAIVNLSAQLKASTVDLQARTTALTECMDRIQALETTVESQTRAILTKETELKQLEADLTDLRRQVRAAAAAADTQKGELVVLQRSLDGERSGRKKAEKRAADLDAKVKVLHGQCAVLEQTHATFAAVDAEHRKDMQLVVDQLEETKGMLSRVQVDMSNRIARRDTRISRLKMAVMDFQREKKQWQDQVDRFKKALEEAATADDRVHIERMTCKRLVDEAKAAAAQDAARCFRLEKEVQDLRAECALAEEARRVQAQRHAQALLGKEAEAAYVWEKFVHQQAATAGSL</sequence>
<evidence type="ECO:0000313" key="3">
    <source>
        <dbReference type="EMBL" id="ETV99190.1"/>
    </source>
</evidence>
<dbReference type="VEuPathDB" id="FungiDB:H310_07983"/>
<dbReference type="Gene3D" id="1.20.5.340">
    <property type="match status" value="1"/>
</dbReference>
<evidence type="ECO:0000256" key="2">
    <source>
        <dbReference type="SAM" id="MobiDB-lite"/>
    </source>
</evidence>
<dbReference type="AlphaFoldDB" id="A0A024TYE9"/>
<reference evidence="3" key="1">
    <citation type="submission" date="2013-12" db="EMBL/GenBank/DDBJ databases">
        <title>The Genome Sequence of Aphanomyces invadans NJM9701.</title>
        <authorList>
            <consortium name="The Broad Institute Genomics Platform"/>
            <person name="Russ C."/>
            <person name="Tyler B."/>
            <person name="van West P."/>
            <person name="Dieguez-Uribeondo J."/>
            <person name="Young S.K."/>
            <person name="Zeng Q."/>
            <person name="Gargeya S."/>
            <person name="Fitzgerald M."/>
            <person name="Abouelleil A."/>
            <person name="Alvarado L."/>
            <person name="Chapman S.B."/>
            <person name="Gainer-Dewar J."/>
            <person name="Goldberg J."/>
            <person name="Griggs A."/>
            <person name="Gujja S."/>
            <person name="Hansen M."/>
            <person name="Howarth C."/>
            <person name="Imamovic A."/>
            <person name="Ireland A."/>
            <person name="Larimer J."/>
            <person name="McCowan C."/>
            <person name="Murphy C."/>
            <person name="Pearson M."/>
            <person name="Poon T.W."/>
            <person name="Priest M."/>
            <person name="Roberts A."/>
            <person name="Saif S."/>
            <person name="Shea T."/>
            <person name="Sykes S."/>
            <person name="Wortman J."/>
            <person name="Nusbaum C."/>
            <person name="Birren B."/>
        </authorList>
    </citation>
    <scope>NUCLEOTIDE SEQUENCE [LARGE SCALE GENOMIC DNA]</scope>
    <source>
        <strain evidence="3">NJM9701</strain>
    </source>
</reference>
<accession>A0A024TYE9</accession>